<dbReference type="Proteomes" id="UP001519887">
    <property type="component" value="Unassembled WGS sequence"/>
</dbReference>
<dbReference type="InterPro" id="IPR029017">
    <property type="entry name" value="Enolase-like_N"/>
</dbReference>
<dbReference type="InterPro" id="IPR013341">
    <property type="entry name" value="Mandelate_racemase_N_dom"/>
</dbReference>
<evidence type="ECO:0000313" key="3">
    <source>
        <dbReference type="EMBL" id="MBW7461388.1"/>
    </source>
</evidence>
<keyword evidence="4" id="KW-1185">Reference proteome</keyword>
<feature type="domain" description="Mandelate racemase/muconate lactonizing enzyme N-terminal" evidence="2">
    <location>
        <begin position="109"/>
        <end position="198"/>
    </location>
</feature>
<organism evidence="3 4">
    <name type="scientific">Paenibacillus sepulcri</name>
    <dbReference type="NCBI Taxonomy" id="359917"/>
    <lineage>
        <taxon>Bacteria</taxon>
        <taxon>Bacillati</taxon>
        <taxon>Bacillota</taxon>
        <taxon>Bacilli</taxon>
        <taxon>Bacillales</taxon>
        <taxon>Paenibacillaceae</taxon>
        <taxon>Paenibacillus</taxon>
    </lineage>
</organism>
<dbReference type="Gene3D" id="3.30.390.10">
    <property type="entry name" value="Enolase-like, N-terminal domain"/>
    <property type="match status" value="1"/>
</dbReference>
<sequence length="198" mass="22050">DEQVRARIAGVASRIPLGRFATTDEVGEAAVYLASDKAGYMTGTTVYMDGGALLPVWADKGYAEAKASGNAAYVIGKRMTAGDAGRIQVKRRRRRIVMKITDMKLYHVKPRWLFLKIETDEGISGWGEPIVEGRALTVATAVEELKRYLIGQDPLRIEHHWQIMYRGTFYRGGPVLVSAISGIEQALWDIKGKFYNMP</sequence>
<dbReference type="SUPFAM" id="SSF51735">
    <property type="entry name" value="NAD(P)-binding Rossmann-fold domains"/>
    <property type="match status" value="1"/>
</dbReference>
<dbReference type="SUPFAM" id="SSF54826">
    <property type="entry name" value="Enolase N-terminal domain-like"/>
    <property type="match status" value="1"/>
</dbReference>
<protein>
    <submittedName>
        <fullName evidence="3">SDR family oxidoreductase</fullName>
    </submittedName>
</protein>
<dbReference type="EMBL" id="JAHZIK010002915">
    <property type="protein sequence ID" value="MBW7461388.1"/>
    <property type="molecule type" value="Genomic_DNA"/>
</dbReference>
<gene>
    <name evidence="3" type="ORF">K0U00_45770</name>
</gene>
<proteinExistence type="predicted"/>
<accession>A0ABS7CKF7</accession>
<evidence type="ECO:0000313" key="4">
    <source>
        <dbReference type="Proteomes" id="UP001519887"/>
    </source>
</evidence>
<feature type="non-terminal residue" evidence="3">
    <location>
        <position position="1"/>
    </location>
</feature>
<dbReference type="Pfam" id="PF02746">
    <property type="entry name" value="MR_MLE_N"/>
    <property type="match status" value="1"/>
</dbReference>
<reference evidence="3 4" key="1">
    <citation type="submission" date="2021-07" db="EMBL/GenBank/DDBJ databases">
        <title>Paenibacillus radiodurans sp. nov., isolated from the southeastern edge of Tengger Desert.</title>
        <authorList>
            <person name="Zhang G."/>
        </authorList>
    </citation>
    <scope>NUCLEOTIDE SEQUENCE [LARGE SCALE GENOMIC DNA]</scope>
    <source>
        <strain evidence="3 4">CCM 7311</strain>
    </source>
</reference>
<feature type="non-terminal residue" evidence="3">
    <location>
        <position position="198"/>
    </location>
</feature>
<dbReference type="Pfam" id="PF13561">
    <property type="entry name" value="adh_short_C2"/>
    <property type="match status" value="1"/>
</dbReference>
<evidence type="ECO:0000259" key="2">
    <source>
        <dbReference type="Pfam" id="PF02746"/>
    </source>
</evidence>
<dbReference type="PANTHER" id="PTHR48080">
    <property type="entry name" value="D-GALACTONATE DEHYDRATASE-RELATED"/>
    <property type="match status" value="1"/>
</dbReference>
<evidence type="ECO:0000256" key="1">
    <source>
        <dbReference type="ARBA" id="ARBA00023239"/>
    </source>
</evidence>
<name>A0ABS7CKF7_9BACL</name>
<comment type="caution">
    <text evidence="3">The sequence shown here is derived from an EMBL/GenBank/DDBJ whole genome shotgun (WGS) entry which is preliminary data.</text>
</comment>
<keyword evidence="1" id="KW-0456">Lyase</keyword>
<dbReference type="InterPro" id="IPR002347">
    <property type="entry name" value="SDR_fam"/>
</dbReference>
<dbReference type="PANTHER" id="PTHR48080:SF2">
    <property type="entry name" value="D-GALACTONATE DEHYDRATASE"/>
    <property type="match status" value="1"/>
</dbReference>
<dbReference type="InterPro" id="IPR034593">
    <property type="entry name" value="DgoD-like"/>
</dbReference>
<dbReference type="Gene3D" id="3.40.50.720">
    <property type="entry name" value="NAD(P)-binding Rossmann-like Domain"/>
    <property type="match status" value="1"/>
</dbReference>
<dbReference type="InterPro" id="IPR036291">
    <property type="entry name" value="NAD(P)-bd_dom_sf"/>
</dbReference>